<dbReference type="Proteomes" id="UP001172386">
    <property type="component" value="Unassembled WGS sequence"/>
</dbReference>
<feature type="non-terminal residue" evidence="1">
    <location>
        <position position="318"/>
    </location>
</feature>
<reference evidence="1" key="1">
    <citation type="submission" date="2022-10" db="EMBL/GenBank/DDBJ databases">
        <title>Culturing micro-colonial fungi from biological soil crusts in the Mojave desert and describing Neophaeococcomyces mojavensis, and introducing the new genera and species Taxawa tesnikishii.</title>
        <authorList>
            <person name="Kurbessoian T."/>
            <person name="Stajich J.E."/>
        </authorList>
    </citation>
    <scope>NUCLEOTIDE SEQUENCE</scope>
    <source>
        <strain evidence="1">JES_112</strain>
    </source>
</reference>
<evidence type="ECO:0000313" key="1">
    <source>
        <dbReference type="EMBL" id="KAJ9649877.1"/>
    </source>
</evidence>
<proteinExistence type="predicted"/>
<protein>
    <submittedName>
        <fullName evidence="1">Sorting nexin mvp1</fullName>
    </submittedName>
</protein>
<dbReference type="EMBL" id="JAPDRQ010000424">
    <property type="protein sequence ID" value="KAJ9649877.1"/>
    <property type="molecule type" value="Genomic_DNA"/>
</dbReference>
<evidence type="ECO:0000313" key="2">
    <source>
        <dbReference type="Proteomes" id="UP001172386"/>
    </source>
</evidence>
<gene>
    <name evidence="1" type="primary">MVP1</name>
    <name evidence="1" type="ORF">H2198_010804</name>
</gene>
<sequence>MSLFGEERPTSVAAAHAKSLFADDPAPQARDTTSSLFTDNADDSPWLMPTPKKVARQNLVKHLLPATEVPESYVDAFDSLLNSGEASGAGISASAARKVLESSGLGSSEQERILSIVLPAGKDSTSALDRSEFNVLLALIGLGQEEEEISLDGVDERRKRLPEPAIAYVNDIKAQRQSKTQAPPPVSPETPKQMKAQRQDSFGGDPSNDPWASPAVKNIPPSTVSHTMKPTAADDIAANAVNGVARTTSSFTTNEQTSASSQTLSTSAGIASNAWGSYNGNTGGGFSDQTTLGSGFEASSNASTVRPDPPPARSIGVS</sequence>
<keyword evidence="2" id="KW-1185">Reference proteome</keyword>
<accession>A0ACC2ZQN9</accession>
<organism evidence="1 2">
    <name type="scientific">Neophaeococcomyces mojaviensis</name>
    <dbReference type="NCBI Taxonomy" id="3383035"/>
    <lineage>
        <taxon>Eukaryota</taxon>
        <taxon>Fungi</taxon>
        <taxon>Dikarya</taxon>
        <taxon>Ascomycota</taxon>
        <taxon>Pezizomycotina</taxon>
        <taxon>Eurotiomycetes</taxon>
        <taxon>Chaetothyriomycetidae</taxon>
        <taxon>Chaetothyriales</taxon>
        <taxon>Chaetothyriales incertae sedis</taxon>
        <taxon>Neophaeococcomyces</taxon>
    </lineage>
</organism>
<comment type="caution">
    <text evidence="1">The sequence shown here is derived from an EMBL/GenBank/DDBJ whole genome shotgun (WGS) entry which is preliminary data.</text>
</comment>
<name>A0ACC2ZQN9_9EURO</name>